<dbReference type="Proteomes" id="UP000199648">
    <property type="component" value="Unassembled WGS sequence"/>
</dbReference>
<dbReference type="Pfam" id="PF00072">
    <property type="entry name" value="Response_reg"/>
    <property type="match status" value="1"/>
</dbReference>
<keyword evidence="1 2" id="KW-0597">Phosphoprotein</keyword>
<dbReference type="EMBL" id="FMWD01000006">
    <property type="protein sequence ID" value="SCZ61848.1"/>
    <property type="molecule type" value="Genomic_DNA"/>
</dbReference>
<dbReference type="InterPro" id="IPR050595">
    <property type="entry name" value="Bact_response_regulator"/>
</dbReference>
<dbReference type="Gene3D" id="3.40.50.2300">
    <property type="match status" value="1"/>
</dbReference>
<accession>A0A1G5QJR2</accession>
<dbReference type="OrthoDB" id="9800897at2"/>
<proteinExistence type="predicted"/>
<dbReference type="PANTHER" id="PTHR44591:SF20">
    <property type="entry name" value="PROTEIN PILH"/>
    <property type="match status" value="1"/>
</dbReference>
<dbReference type="AlphaFoldDB" id="A0A1G5QJR2"/>
<dbReference type="STRING" id="415747.SAMN03097708_02213"/>
<dbReference type="PANTHER" id="PTHR44591">
    <property type="entry name" value="STRESS RESPONSE REGULATOR PROTEIN 1"/>
    <property type="match status" value="1"/>
</dbReference>
<dbReference type="RefSeq" id="WP_092996812.1">
    <property type="nucleotide sequence ID" value="NZ_FMWD01000006.1"/>
</dbReference>
<dbReference type="GO" id="GO:0000160">
    <property type="term" value="P:phosphorelay signal transduction system"/>
    <property type="evidence" value="ECO:0007669"/>
    <property type="project" value="InterPro"/>
</dbReference>
<dbReference type="InterPro" id="IPR011006">
    <property type="entry name" value="CheY-like_superfamily"/>
</dbReference>
<organism evidence="4 5">
    <name type="scientific">Thiohalomonas denitrificans</name>
    <dbReference type="NCBI Taxonomy" id="415747"/>
    <lineage>
        <taxon>Bacteria</taxon>
        <taxon>Pseudomonadati</taxon>
        <taxon>Pseudomonadota</taxon>
        <taxon>Gammaproteobacteria</taxon>
        <taxon>Thiohalomonadales</taxon>
        <taxon>Thiohalomonadaceae</taxon>
        <taxon>Thiohalomonas</taxon>
    </lineage>
</organism>
<keyword evidence="5" id="KW-1185">Reference proteome</keyword>
<dbReference type="SUPFAM" id="SSF52172">
    <property type="entry name" value="CheY-like"/>
    <property type="match status" value="1"/>
</dbReference>
<evidence type="ECO:0000256" key="2">
    <source>
        <dbReference type="PROSITE-ProRule" id="PRU00169"/>
    </source>
</evidence>
<dbReference type="InterPro" id="IPR001789">
    <property type="entry name" value="Sig_transdc_resp-reg_receiver"/>
</dbReference>
<feature type="modified residue" description="4-aspartylphosphate" evidence="2">
    <location>
        <position position="52"/>
    </location>
</feature>
<sequence>MAQILIVDDSPTEIHVARSVLEKLGHIIEIAENGEDGISRAKEFKPDLILMDVVMPGMNGFQATRKISKDPELAEIPIIIVTSKDQETDRVWGLRQGAKAYITKPVAEDELVEKVNSVLGA</sequence>
<name>A0A1G5QJR2_9GAMM</name>
<evidence type="ECO:0000313" key="5">
    <source>
        <dbReference type="Proteomes" id="UP000199648"/>
    </source>
</evidence>
<dbReference type="SMART" id="SM00448">
    <property type="entry name" value="REC"/>
    <property type="match status" value="1"/>
</dbReference>
<evidence type="ECO:0000256" key="1">
    <source>
        <dbReference type="ARBA" id="ARBA00022553"/>
    </source>
</evidence>
<reference evidence="4 5" key="1">
    <citation type="submission" date="2016-10" db="EMBL/GenBank/DDBJ databases">
        <authorList>
            <person name="de Groot N.N."/>
        </authorList>
    </citation>
    <scope>NUCLEOTIDE SEQUENCE [LARGE SCALE GENOMIC DNA]</scope>
    <source>
        <strain evidence="4 5">HLD2</strain>
    </source>
</reference>
<protein>
    <submittedName>
        <fullName evidence="4">Twitching motility two-component system response regulator PilH</fullName>
    </submittedName>
</protein>
<dbReference type="PROSITE" id="PS50110">
    <property type="entry name" value="RESPONSE_REGULATORY"/>
    <property type="match status" value="1"/>
</dbReference>
<feature type="domain" description="Response regulatory" evidence="3">
    <location>
        <begin position="3"/>
        <end position="119"/>
    </location>
</feature>
<evidence type="ECO:0000313" key="4">
    <source>
        <dbReference type="EMBL" id="SCZ61848.1"/>
    </source>
</evidence>
<evidence type="ECO:0000259" key="3">
    <source>
        <dbReference type="PROSITE" id="PS50110"/>
    </source>
</evidence>
<gene>
    <name evidence="4" type="ORF">SAMN03097708_02213</name>
</gene>